<dbReference type="CDD" id="cd16329">
    <property type="entry name" value="LolA_like"/>
    <property type="match status" value="1"/>
</dbReference>
<reference evidence="2 3" key="1">
    <citation type="submission" date="2019-09" db="EMBL/GenBank/DDBJ databases">
        <authorList>
            <person name="Depoorter E."/>
        </authorList>
    </citation>
    <scope>NUCLEOTIDE SEQUENCE [LARGE SCALE GENOMIC DNA]</scope>
    <source>
        <strain evidence="2">LMG 13014</strain>
    </source>
</reference>
<dbReference type="EMBL" id="CABVQC010000004">
    <property type="protein sequence ID" value="VWB23836.1"/>
    <property type="molecule type" value="Genomic_DNA"/>
</dbReference>
<gene>
    <name evidence="2" type="ORF">BLA13014_00837</name>
</gene>
<dbReference type="Gene3D" id="2.50.20.10">
    <property type="entry name" value="Lipoprotein localisation LolA/LolB/LppX"/>
    <property type="match status" value="1"/>
</dbReference>
<accession>A0A6P2I3A0</accession>
<dbReference type="Proteomes" id="UP000494261">
    <property type="component" value="Unassembled WGS sequence"/>
</dbReference>
<dbReference type="Pfam" id="PF17131">
    <property type="entry name" value="LolA_like"/>
    <property type="match status" value="1"/>
</dbReference>
<protein>
    <submittedName>
        <fullName evidence="2">Membrane protein</fullName>
    </submittedName>
</protein>
<sequence>MLKSGNNLWYFDPASKATIRISPQQRLLGQASNGDVVTVDYAQGYRAQVEAEEDVQDGEGQMRHAYRLKLVQSVTDMTYHSIEMWIDTTDSRPVKARFFRESGKLLKTALDRRFQQQLGALRPPRL</sequence>
<dbReference type="AlphaFoldDB" id="A0A6P2I3A0"/>
<dbReference type="InterPro" id="IPR033399">
    <property type="entry name" value="TP_0789-like"/>
</dbReference>
<name>A0A6P2I3A0_9BURK</name>
<organism evidence="2 3">
    <name type="scientific">Burkholderia aenigmatica</name>
    <dbReference type="NCBI Taxonomy" id="2015348"/>
    <lineage>
        <taxon>Bacteria</taxon>
        <taxon>Pseudomonadati</taxon>
        <taxon>Pseudomonadota</taxon>
        <taxon>Betaproteobacteria</taxon>
        <taxon>Burkholderiales</taxon>
        <taxon>Burkholderiaceae</taxon>
        <taxon>Burkholderia</taxon>
        <taxon>Burkholderia cepacia complex</taxon>
    </lineage>
</organism>
<evidence type="ECO:0000259" key="1">
    <source>
        <dbReference type="Pfam" id="PF17131"/>
    </source>
</evidence>
<evidence type="ECO:0000313" key="3">
    <source>
        <dbReference type="Proteomes" id="UP000494261"/>
    </source>
</evidence>
<feature type="domain" description="Uncharacterized protein TP-0789" evidence="1">
    <location>
        <begin position="3"/>
        <end position="123"/>
    </location>
</feature>
<evidence type="ECO:0000313" key="2">
    <source>
        <dbReference type="EMBL" id="VWB23836.1"/>
    </source>
</evidence>
<proteinExistence type="predicted"/>